<sequence length="350" mass="39289">MTIEELRAPGVGRPPLLTPRPAAVRCDGPDREDPDRKDPDRKDMVWIAGGTFWLGSEDFYFEERPVHQVRVDGFWMDTHPVTVAEFRRFVNETGYVTVAERVPAAADYPDVPPENLVPGSLVFTPPDHRVPLDDYRRWWSYVPHADWRHPEGPGSNVGERNRHPVTQVSYLDAVAYAQWAGKQIATEAQWEFAARGGLDRKAYVWGDEFEPRGRPMANVWHGEFPWQNTGRDGYERTSPVGKFRPNGYGLYDMAGNVWEWTSDVYTADHSVSGKNITPASSCCVPTNPRIGVAPQGGDGDGEGQGFVRRVIKGGSHLCAPNYCRRYRPAARQGETEEAATGHLGFRCIAY</sequence>
<dbReference type="Pfam" id="PF03781">
    <property type="entry name" value="FGE-sulfatase"/>
    <property type="match status" value="1"/>
</dbReference>
<feature type="compositionally biased region" description="Basic and acidic residues" evidence="1">
    <location>
        <begin position="27"/>
        <end position="42"/>
    </location>
</feature>
<dbReference type="EMBL" id="BMGC01000040">
    <property type="protein sequence ID" value="GGB44756.1"/>
    <property type="molecule type" value="Genomic_DNA"/>
</dbReference>
<organism evidence="3 4">
    <name type="scientific">Gordonia jinhuaensis</name>
    <dbReference type="NCBI Taxonomy" id="1517702"/>
    <lineage>
        <taxon>Bacteria</taxon>
        <taxon>Bacillati</taxon>
        <taxon>Actinomycetota</taxon>
        <taxon>Actinomycetes</taxon>
        <taxon>Mycobacteriales</taxon>
        <taxon>Gordoniaceae</taxon>
        <taxon>Gordonia</taxon>
    </lineage>
</organism>
<feature type="region of interest" description="Disordered" evidence="1">
    <location>
        <begin position="1"/>
        <end position="42"/>
    </location>
</feature>
<dbReference type="InterPro" id="IPR005532">
    <property type="entry name" value="SUMF_dom"/>
</dbReference>
<dbReference type="InterPro" id="IPR042095">
    <property type="entry name" value="SUMF_sf"/>
</dbReference>
<dbReference type="AlphaFoldDB" id="A0A916TH98"/>
<gene>
    <name evidence="3" type="ORF">GCM10011489_35260</name>
</gene>
<dbReference type="PANTHER" id="PTHR23150">
    <property type="entry name" value="SULFATASE MODIFYING FACTOR 1, 2"/>
    <property type="match status" value="1"/>
</dbReference>
<evidence type="ECO:0000256" key="1">
    <source>
        <dbReference type="SAM" id="MobiDB-lite"/>
    </source>
</evidence>
<evidence type="ECO:0000259" key="2">
    <source>
        <dbReference type="Pfam" id="PF03781"/>
    </source>
</evidence>
<dbReference type="Proteomes" id="UP000621454">
    <property type="component" value="Unassembled WGS sequence"/>
</dbReference>
<proteinExistence type="predicted"/>
<dbReference type="GO" id="GO:0120147">
    <property type="term" value="F:formylglycine-generating oxidase activity"/>
    <property type="evidence" value="ECO:0007669"/>
    <property type="project" value="TreeGrafter"/>
</dbReference>
<dbReference type="PANTHER" id="PTHR23150:SF19">
    <property type="entry name" value="FORMYLGLYCINE-GENERATING ENZYME"/>
    <property type="match status" value="1"/>
</dbReference>
<feature type="domain" description="Sulfatase-modifying factor enzyme-like" evidence="2">
    <location>
        <begin position="42"/>
        <end position="348"/>
    </location>
</feature>
<reference evidence="3" key="1">
    <citation type="journal article" date="2014" name="Int. J. Syst. Evol. Microbiol.">
        <title>Complete genome sequence of Corynebacterium casei LMG S-19264T (=DSM 44701T), isolated from a smear-ripened cheese.</title>
        <authorList>
            <consortium name="US DOE Joint Genome Institute (JGI-PGF)"/>
            <person name="Walter F."/>
            <person name="Albersmeier A."/>
            <person name="Kalinowski J."/>
            <person name="Ruckert C."/>
        </authorList>
    </citation>
    <scope>NUCLEOTIDE SEQUENCE</scope>
    <source>
        <strain evidence="3">CGMCC 1.12827</strain>
    </source>
</reference>
<dbReference type="Gene3D" id="3.90.1580.10">
    <property type="entry name" value="paralog of FGE (formylglycine-generating enzyme)"/>
    <property type="match status" value="1"/>
</dbReference>
<keyword evidence="4" id="KW-1185">Reference proteome</keyword>
<dbReference type="InterPro" id="IPR051043">
    <property type="entry name" value="Sulfatase_Mod_Factor_Kinase"/>
</dbReference>
<accession>A0A916TH98</accession>
<comment type="caution">
    <text evidence="3">The sequence shown here is derived from an EMBL/GenBank/DDBJ whole genome shotgun (WGS) entry which is preliminary data.</text>
</comment>
<protein>
    <recommendedName>
        <fullName evidence="2">Sulfatase-modifying factor enzyme-like domain-containing protein</fullName>
    </recommendedName>
</protein>
<evidence type="ECO:0000313" key="4">
    <source>
        <dbReference type="Proteomes" id="UP000621454"/>
    </source>
</evidence>
<dbReference type="InterPro" id="IPR016187">
    <property type="entry name" value="CTDL_fold"/>
</dbReference>
<name>A0A916TH98_9ACTN</name>
<evidence type="ECO:0000313" key="3">
    <source>
        <dbReference type="EMBL" id="GGB44756.1"/>
    </source>
</evidence>
<dbReference type="SUPFAM" id="SSF56436">
    <property type="entry name" value="C-type lectin-like"/>
    <property type="match status" value="1"/>
</dbReference>
<reference evidence="3" key="2">
    <citation type="submission" date="2020-09" db="EMBL/GenBank/DDBJ databases">
        <authorList>
            <person name="Sun Q."/>
            <person name="Zhou Y."/>
        </authorList>
    </citation>
    <scope>NUCLEOTIDE SEQUENCE</scope>
    <source>
        <strain evidence="3">CGMCC 1.12827</strain>
    </source>
</reference>